<evidence type="ECO:0000259" key="13">
    <source>
        <dbReference type="PROSITE" id="PS50888"/>
    </source>
</evidence>
<dbReference type="STRING" id="1314785.A0A165F9K8"/>
<evidence type="ECO:0000256" key="11">
    <source>
        <dbReference type="SAM" id="Phobius"/>
    </source>
</evidence>
<feature type="compositionally biased region" description="Polar residues" evidence="10">
    <location>
        <begin position="424"/>
        <end position="437"/>
    </location>
</feature>
<accession>A0A165F9K8</accession>
<feature type="domain" description="MRH" evidence="14">
    <location>
        <begin position="24"/>
        <end position="168"/>
    </location>
</feature>
<keyword evidence="8" id="KW-0325">Glycoprotein</keyword>
<keyword evidence="3 11" id="KW-0812">Transmembrane</keyword>
<dbReference type="InterPro" id="IPR036638">
    <property type="entry name" value="HLH_DNA-bd_sf"/>
</dbReference>
<dbReference type="GO" id="GO:0005770">
    <property type="term" value="C:late endosome"/>
    <property type="evidence" value="ECO:0007669"/>
    <property type="project" value="TreeGrafter"/>
</dbReference>
<organism evidence="15 16">
    <name type="scientific">Laetiporus sulphureus 93-53</name>
    <dbReference type="NCBI Taxonomy" id="1314785"/>
    <lineage>
        <taxon>Eukaryota</taxon>
        <taxon>Fungi</taxon>
        <taxon>Dikarya</taxon>
        <taxon>Basidiomycota</taxon>
        <taxon>Agaricomycotina</taxon>
        <taxon>Agaricomycetes</taxon>
        <taxon>Polyporales</taxon>
        <taxon>Laetiporus</taxon>
    </lineage>
</organism>
<evidence type="ECO:0000256" key="5">
    <source>
        <dbReference type="ARBA" id="ARBA00022989"/>
    </source>
</evidence>
<keyword evidence="6 11" id="KW-0472">Membrane</keyword>
<dbReference type="EMBL" id="KV427614">
    <property type="protein sequence ID" value="KZT08637.1"/>
    <property type="molecule type" value="Genomic_DNA"/>
</dbReference>
<dbReference type="GO" id="GO:0007034">
    <property type="term" value="P:vacuolar transport"/>
    <property type="evidence" value="ECO:0007669"/>
    <property type="project" value="TreeGrafter"/>
</dbReference>
<evidence type="ECO:0000256" key="7">
    <source>
        <dbReference type="ARBA" id="ARBA00023157"/>
    </source>
</evidence>
<feature type="signal peptide" evidence="12">
    <location>
        <begin position="1"/>
        <end position="21"/>
    </location>
</feature>
<evidence type="ECO:0000313" key="15">
    <source>
        <dbReference type="EMBL" id="KZT08637.1"/>
    </source>
</evidence>
<dbReference type="SUPFAM" id="SSF47459">
    <property type="entry name" value="HLH, helix-loop-helix DNA-binding domain"/>
    <property type="match status" value="1"/>
</dbReference>
<evidence type="ECO:0000256" key="4">
    <source>
        <dbReference type="ARBA" id="ARBA00022729"/>
    </source>
</evidence>
<feature type="region of interest" description="Disordered" evidence="10">
    <location>
        <begin position="385"/>
        <end position="473"/>
    </location>
</feature>
<sequence length="621" mass="68192">MKTFYLRTVLTLLAATRTATADDQPCTARDGDDYYDLSSLKSSTDYRFKSPGGYEFVLNVCKPVVSDMWAIKVDDPAIVGGFSRHERGDFSIGNTNSTLVVQNGHPTLLMTGGSRCPGADTMTASTVVRFTCDTSVLGQPELVAQLPPSDVDACSFFIEWRSHVACPTHEKTGRIGFVTVLAAILTTLFMLYILVGTFYNRYVLELRGFEQIPRISFFAFSDIIAFFGGCMDRTRHQPSWHSNGGGTRRRGSGSGYTGLAEEEEAMMAGPPGFLDEHDEEDVRPQGAHGSENARPAGIDADGIIPPTVGAYTTSNYPMYAQEEDSTYLMYQQQMPYHQVVHPGPPPRQLSETDLQQAMHYQRSLNMMPPQAHYAAPVYNASPPHGVMPLSGSPPPSSPNMYDPLSPPVSGSDTSADGIYHHSRNSSLTGSPSSSRANSLVHRHSLRYNPTPSPTSSSTGRRSRGRSFSDDDDIMGVAMAESLANTRKEATRRQRIEAEQRRRDELRDGYARLKEVLPVSNQKSSKVSLLERATNHIVSLEKQNRQLQARLAQVEQEVQRLRALNEKISLGVANTPSPGQVNMDARPLSPPPEDSQQAHRLTSVAGQEPPSESSPSASEKDY</sequence>
<evidence type="ECO:0000256" key="9">
    <source>
        <dbReference type="SAM" id="Coils"/>
    </source>
</evidence>
<dbReference type="PANTHER" id="PTHR15071">
    <property type="entry name" value="MANNOSE-6-PHOSPHATE RECEPTOR FAMILY MEMBER"/>
    <property type="match status" value="1"/>
</dbReference>
<feature type="compositionally biased region" description="Low complexity" evidence="10">
    <location>
        <begin position="607"/>
        <end position="621"/>
    </location>
</feature>
<feature type="region of interest" description="Disordered" evidence="10">
    <location>
        <begin position="237"/>
        <end position="256"/>
    </location>
</feature>
<keyword evidence="9" id="KW-0175">Coiled coil</keyword>
<dbReference type="GO" id="GO:0046983">
    <property type="term" value="F:protein dimerization activity"/>
    <property type="evidence" value="ECO:0007669"/>
    <property type="project" value="InterPro"/>
</dbReference>
<dbReference type="GO" id="GO:0010008">
    <property type="term" value="C:endosome membrane"/>
    <property type="evidence" value="ECO:0007669"/>
    <property type="project" value="UniProtKB-SubCell"/>
</dbReference>
<feature type="coiled-coil region" evidence="9">
    <location>
        <begin position="495"/>
        <end position="570"/>
    </location>
</feature>
<keyword evidence="16" id="KW-1185">Reference proteome</keyword>
<dbReference type="SMART" id="SM00353">
    <property type="entry name" value="HLH"/>
    <property type="match status" value="1"/>
</dbReference>
<dbReference type="OrthoDB" id="4504960at2759"/>
<keyword evidence="5 11" id="KW-1133">Transmembrane helix</keyword>
<dbReference type="Pfam" id="PF00010">
    <property type="entry name" value="HLH"/>
    <property type="match status" value="1"/>
</dbReference>
<dbReference type="InterPro" id="IPR011598">
    <property type="entry name" value="bHLH_dom"/>
</dbReference>
<evidence type="ECO:0000256" key="3">
    <source>
        <dbReference type="ARBA" id="ARBA00022692"/>
    </source>
</evidence>
<protein>
    <submittedName>
        <fullName evidence="15">Uncharacterized protein</fullName>
    </submittedName>
</protein>
<evidence type="ECO:0000313" key="16">
    <source>
        <dbReference type="Proteomes" id="UP000076871"/>
    </source>
</evidence>
<dbReference type="Gene3D" id="4.10.280.10">
    <property type="entry name" value="Helix-loop-helix DNA-binding domain"/>
    <property type="match status" value="1"/>
</dbReference>
<dbReference type="InterPro" id="IPR009011">
    <property type="entry name" value="Man6P_isomerase_rcpt-bd_dom_sf"/>
</dbReference>
<evidence type="ECO:0000256" key="8">
    <source>
        <dbReference type="ARBA" id="ARBA00023180"/>
    </source>
</evidence>
<dbReference type="InParanoid" id="A0A165F9K8"/>
<comment type="subcellular location">
    <subcellularLocation>
        <location evidence="1">Endomembrane system</location>
    </subcellularLocation>
</comment>
<keyword evidence="7" id="KW-1015">Disulfide bond</keyword>
<dbReference type="GeneID" id="63821153"/>
<dbReference type="Proteomes" id="UP000076871">
    <property type="component" value="Unassembled WGS sequence"/>
</dbReference>
<reference evidence="15 16" key="1">
    <citation type="journal article" date="2016" name="Mol. Biol. Evol.">
        <title>Comparative Genomics of Early-Diverging Mushroom-Forming Fungi Provides Insights into the Origins of Lignocellulose Decay Capabilities.</title>
        <authorList>
            <person name="Nagy L.G."/>
            <person name="Riley R."/>
            <person name="Tritt A."/>
            <person name="Adam C."/>
            <person name="Daum C."/>
            <person name="Floudas D."/>
            <person name="Sun H."/>
            <person name="Yadav J.S."/>
            <person name="Pangilinan J."/>
            <person name="Larsson K.H."/>
            <person name="Matsuura K."/>
            <person name="Barry K."/>
            <person name="Labutti K."/>
            <person name="Kuo R."/>
            <person name="Ohm R.A."/>
            <person name="Bhattacharya S.S."/>
            <person name="Shirouzu T."/>
            <person name="Yoshinaga Y."/>
            <person name="Martin F.M."/>
            <person name="Grigoriev I.V."/>
            <person name="Hibbett D.S."/>
        </authorList>
    </citation>
    <scope>NUCLEOTIDE SEQUENCE [LARGE SCALE GENOMIC DNA]</scope>
    <source>
        <strain evidence="15 16">93-53</strain>
    </source>
</reference>
<feature type="domain" description="BHLH" evidence="13">
    <location>
        <begin position="489"/>
        <end position="539"/>
    </location>
</feature>
<feature type="region of interest" description="Disordered" evidence="10">
    <location>
        <begin position="570"/>
        <end position="621"/>
    </location>
</feature>
<keyword evidence="2" id="KW-0813">Transport</keyword>
<evidence type="ECO:0000256" key="1">
    <source>
        <dbReference type="ARBA" id="ARBA00004308"/>
    </source>
</evidence>
<dbReference type="GO" id="GO:0000139">
    <property type="term" value="C:Golgi membrane"/>
    <property type="evidence" value="ECO:0007669"/>
    <property type="project" value="UniProtKB-SubCell"/>
</dbReference>
<evidence type="ECO:0000256" key="6">
    <source>
        <dbReference type="ARBA" id="ARBA00023136"/>
    </source>
</evidence>
<dbReference type="SUPFAM" id="SSF50911">
    <property type="entry name" value="Mannose 6-phosphate receptor domain"/>
    <property type="match status" value="1"/>
</dbReference>
<evidence type="ECO:0000256" key="2">
    <source>
        <dbReference type="ARBA" id="ARBA00022448"/>
    </source>
</evidence>
<dbReference type="AlphaFoldDB" id="A0A165F9K8"/>
<evidence type="ECO:0000256" key="10">
    <source>
        <dbReference type="SAM" id="MobiDB-lite"/>
    </source>
</evidence>
<dbReference type="Gene3D" id="2.70.130.10">
    <property type="entry name" value="Mannose-6-phosphate receptor binding domain"/>
    <property type="match status" value="1"/>
</dbReference>
<dbReference type="SMART" id="SM01404">
    <property type="entry name" value="CIMR"/>
    <property type="match status" value="1"/>
</dbReference>
<keyword evidence="4 12" id="KW-0732">Signal</keyword>
<dbReference type="InterPro" id="IPR028927">
    <property type="entry name" value="Man-6-P_rcpt"/>
</dbReference>
<dbReference type="PROSITE" id="PS50888">
    <property type="entry name" value="BHLH"/>
    <property type="match status" value="1"/>
</dbReference>
<gene>
    <name evidence="15" type="ORF">LAESUDRAFT_648667</name>
</gene>
<feature type="chain" id="PRO_5007857611" evidence="12">
    <location>
        <begin position="22"/>
        <end position="621"/>
    </location>
</feature>
<evidence type="ECO:0000256" key="12">
    <source>
        <dbReference type="SAM" id="SignalP"/>
    </source>
</evidence>
<dbReference type="RefSeq" id="XP_040766377.1">
    <property type="nucleotide sequence ID" value="XM_040904123.1"/>
</dbReference>
<name>A0A165F9K8_9APHY</name>
<feature type="region of interest" description="Disordered" evidence="10">
    <location>
        <begin position="269"/>
        <end position="303"/>
    </location>
</feature>
<feature type="transmembrane region" description="Helical" evidence="11">
    <location>
        <begin position="175"/>
        <end position="199"/>
    </location>
</feature>
<dbReference type="PROSITE" id="PS51914">
    <property type="entry name" value="MRH"/>
    <property type="match status" value="1"/>
</dbReference>
<dbReference type="Pfam" id="PF02157">
    <property type="entry name" value="Man-6-P_recep"/>
    <property type="match status" value="1"/>
</dbReference>
<dbReference type="PANTHER" id="PTHR15071:SF0">
    <property type="entry name" value="MANNOSE 6-PHOSPHATE RECEPTOR-LIKE PROTEIN 1"/>
    <property type="match status" value="1"/>
</dbReference>
<dbReference type="InterPro" id="IPR044865">
    <property type="entry name" value="MRH_dom"/>
</dbReference>
<proteinExistence type="predicted"/>
<evidence type="ECO:0000259" key="14">
    <source>
        <dbReference type="PROSITE" id="PS51914"/>
    </source>
</evidence>